<dbReference type="PANTHER" id="PTHR13134">
    <property type="entry name" value="TRAFFICKING PROTEIN PARTICLE COMPLEX SUBUNIT 13"/>
    <property type="match status" value="1"/>
</dbReference>
<dbReference type="Proteomes" id="UP001642464">
    <property type="component" value="Unassembled WGS sequence"/>
</dbReference>
<evidence type="ECO:0000313" key="6">
    <source>
        <dbReference type="Proteomes" id="UP001642464"/>
    </source>
</evidence>
<feature type="domain" description="Trafficking protein particle complex subunit 13 C-terminal" evidence="4">
    <location>
        <begin position="498"/>
        <end position="575"/>
    </location>
</feature>
<gene>
    <name evidence="5" type="ORF">SCF082_LOCUS7161</name>
</gene>
<dbReference type="Pfam" id="PF23643">
    <property type="entry name" value="TRAPPC13_C"/>
    <property type="match status" value="1"/>
</dbReference>
<evidence type="ECO:0000256" key="2">
    <source>
        <dbReference type="SAM" id="MobiDB-lite"/>
    </source>
</evidence>
<dbReference type="EMBL" id="CAXAMM010004002">
    <property type="protein sequence ID" value="CAK9002029.1"/>
    <property type="molecule type" value="Genomic_DNA"/>
</dbReference>
<evidence type="ECO:0000313" key="5">
    <source>
        <dbReference type="EMBL" id="CAK9002029.1"/>
    </source>
</evidence>
<proteinExistence type="inferred from homology"/>
<organism evidence="5 6">
    <name type="scientific">Durusdinium trenchii</name>
    <dbReference type="NCBI Taxonomy" id="1381693"/>
    <lineage>
        <taxon>Eukaryota</taxon>
        <taxon>Sar</taxon>
        <taxon>Alveolata</taxon>
        <taxon>Dinophyceae</taxon>
        <taxon>Suessiales</taxon>
        <taxon>Symbiodiniaceae</taxon>
        <taxon>Durusdinium</taxon>
    </lineage>
</organism>
<sequence>MQCIKLQADAGLIIDEETAPPVFTPEEDQSSEAPNDRLSTIPEESISSEAEALFVEHFSQAPSTEAADLRELCEFLVRDMQCQTDTDLPQEEFLNQQAFVFEKFDQHADWNEQSLTYVEQHSHFDTCEQTEDNAKVLIDARFVAKWKFVDGVRGIRMRMALRGFREPHGPEEQNYSGTAHRASQKALVSLAACNKHWRFLSADVSKAFLQGASFSEIHQLTGEPEKHLSFTVPAGTARHLRQIPGYEDFNERTECLMCLKPGTGCRDALQKSLVGEQFTGYLHVTNTNGQTVHDVGLKVEIDIGASKSTLLNTGTSRASLPPGEFVDALVEYALNDAGTYALNCYVFYNCNGEQAQLRRSYRFPALAPFAVSHRVVQLDRQLLVECLIENSTEGSIYLSSWHLECADGFQSELLTETDSLETGCAGPLLKQRGCFSLVFRVAADETLDSVVVRQCEVIGTLSLWWQVPDGPRGCMEGHQIQVKPIQVPKLDLQVVECPKKVQVEVPFQLELQVMNRTEDVLEPKVSFDLRLMGAVKIQGPCQRLLRIEPGERQRLPIELVVTVPGLHGLQGISIAYDDQVPRQDFGVLCDLLAF</sequence>
<comment type="similarity">
    <text evidence="1">Belongs to the TRAPPC13 family.</text>
</comment>
<dbReference type="InterPro" id="IPR055427">
    <property type="entry name" value="TRAPPC13_N"/>
</dbReference>
<evidence type="ECO:0000259" key="4">
    <source>
        <dbReference type="Pfam" id="PF23643"/>
    </source>
</evidence>
<keyword evidence="6" id="KW-1185">Reference proteome</keyword>
<reference evidence="5 6" key="1">
    <citation type="submission" date="2024-02" db="EMBL/GenBank/DDBJ databases">
        <authorList>
            <person name="Chen Y."/>
            <person name="Shah S."/>
            <person name="Dougan E. K."/>
            <person name="Thang M."/>
            <person name="Chan C."/>
        </authorList>
    </citation>
    <scope>NUCLEOTIDE SEQUENCE [LARGE SCALE GENOMIC DNA]</scope>
</reference>
<evidence type="ECO:0000259" key="3">
    <source>
        <dbReference type="Pfam" id="PF06159"/>
    </source>
</evidence>
<name>A0ABP0IHF3_9DINO</name>
<feature type="domain" description="Trafficking protein particle complex subunit 13 N-terminal" evidence="3">
    <location>
        <begin position="273"/>
        <end position="364"/>
    </location>
</feature>
<accession>A0ABP0IHF3</accession>
<dbReference type="InterPro" id="IPR055428">
    <property type="entry name" value="TRAPPC13_C"/>
</dbReference>
<dbReference type="PANTHER" id="PTHR13134:SF3">
    <property type="entry name" value="TRAFFICKING PROTEIN PARTICLE COMPLEX SUBUNIT 13"/>
    <property type="match status" value="1"/>
</dbReference>
<comment type="caution">
    <text evidence="5">The sequence shown here is derived from an EMBL/GenBank/DDBJ whole genome shotgun (WGS) entry which is preliminary data.</text>
</comment>
<dbReference type="InterPro" id="IPR010378">
    <property type="entry name" value="TRAPPC13"/>
</dbReference>
<dbReference type="Pfam" id="PF06159">
    <property type="entry name" value="TRAPPC13_N"/>
    <property type="match status" value="1"/>
</dbReference>
<evidence type="ECO:0000256" key="1">
    <source>
        <dbReference type="ARBA" id="ARBA00010785"/>
    </source>
</evidence>
<feature type="region of interest" description="Disordered" evidence="2">
    <location>
        <begin position="16"/>
        <end position="37"/>
    </location>
</feature>
<protein>
    <submittedName>
        <fullName evidence="5">Trafficking protein particle complex subunit 13 homolog</fullName>
    </submittedName>
</protein>